<dbReference type="EMBL" id="VMNF01000006">
    <property type="protein sequence ID" value="TXC06241.1"/>
    <property type="molecule type" value="Genomic_DNA"/>
</dbReference>
<comment type="caution">
    <text evidence="2">The sequence shown here is derived from an EMBL/GenBank/DDBJ whole genome shotgun (WGS) entry which is preliminary data.</text>
</comment>
<dbReference type="Proteomes" id="UP000321331">
    <property type="component" value="Unassembled WGS sequence"/>
</dbReference>
<evidence type="ECO:0000313" key="3">
    <source>
        <dbReference type="Proteomes" id="UP000321331"/>
    </source>
</evidence>
<proteinExistence type="predicted"/>
<sequence length="113" mass="13103">MCTGQRGFYICPCRRTHCPKKGIVPHRLITHGHVCKIEVDTIAWDICEWWIANGPPEQVLNRYLKPSCQYFTWHTLLVPTALCAECQVTCVEIKEEHGSSEKRSHRRGRDKGR</sequence>
<gene>
    <name evidence="2" type="ORF">FocTR4_00009872</name>
</gene>
<organism evidence="2 3">
    <name type="scientific">Fusarium oxysporum f. sp. cubense</name>
    <dbReference type="NCBI Taxonomy" id="61366"/>
    <lineage>
        <taxon>Eukaryota</taxon>
        <taxon>Fungi</taxon>
        <taxon>Dikarya</taxon>
        <taxon>Ascomycota</taxon>
        <taxon>Pezizomycotina</taxon>
        <taxon>Sordariomycetes</taxon>
        <taxon>Hypocreomycetidae</taxon>
        <taxon>Hypocreales</taxon>
        <taxon>Nectriaceae</taxon>
        <taxon>Fusarium</taxon>
        <taxon>Fusarium oxysporum species complex</taxon>
    </lineage>
</organism>
<evidence type="ECO:0000313" key="2">
    <source>
        <dbReference type="EMBL" id="TXC06241.1"/>
    </source>
</evidence>
<reference evidence="2 3" key="1">
    <citation type="submission" date="2019-07" db="EMBL/GenBank/DDBJ databases">
        <title>The First High-Quality Draft Genome Sequence of the Causal Agent of the Current Panama Disease Epidemic.</title>
        <authorList>
            <person name="Warmington R.J."/>
            <person name="Kay W."/>
            <person name="Jeffries A."/>
            <person name="Bebber D."/>
            <person name="Moore K."/>
            <person name="Studholme D.J."/>
        </authorList>
    </citation>
    <scope>NUCLEOTIDE SEQUENCE [LARGE SCALE GENOMIC DNA]</scope>
    <source>
        <strain evidence="2 3">TR4</strain>
    </source>
</reference>
<feature type="compositionally biased region" description="Basic residues" evidence="1">
    <location>
        <begin position="103"/>
        <end position="113"/>
    </location>
</feature>
<evidence type="ECO:0000256" key="1">
    <source>
        <dbReference type="SAM" id="MobiDB-lite"/>
    </source>
</evidence>
<name>A0A5C6T913_FUSOC</name>
<dbReference type="AlphaFoldDB" id="A0A5C6T913"/>
<accession>A0A5C6T913</accession>
<protein>
    <submittedName>
        <fullName evidence="2">Uncharacterized protein</fullName>
    </submittedName>
</protein>
<feature type="region of interest" description="Disordered" evidence="1">
    <location>
        <begin position="94"/>
        <end position="113"/>
    </location>
</feature>